<evidence type="ECO:0000256" key="7">
    <source>
        <dbReference type="SAM" id="Phobius"/>
    </source>
</evidence>
<evidence type="ECO:0000256" key="1">
    <source>
        <dbReference type="ARBA" id="ARBA00004651"/>
    </source>
</evidence>
<dbReference type="GO" id="GO:0071555">
    <property type="term" value="P:cell wall organization"/>
    <property type="evidence" value="ECO:0007669"/>
    <property type="project" value="TreeGrafter"/>
</dbReference>
<comment type="caution">
    <text evidence="8">The sequence shown here is derived from an EMBL/GenBank/DDBJ whole genome shotgun (WGS) entry which is preliminary data.</text>
</comment>
<dbReference type="EMBL" id="MFJK01000003">
    <property type="protein sequence ID" value="OGG19775.1"/>
    <property type="molecule type" value="Genomic_DNA"/>
</dbReference>
<evidence type="ECO:0000256" key="6">
    <source>
        <dbReference type="ARBA" id="ARBA00023136"/>
    </source>
</evidence>
<dbReference type="InterPro" id="IPR000715">
    <property type="entry name" value="Glycosyl_transferase_4"/>
</dbReference>
<keyword evidence="5 7" id="KW-1133">Transmembrane helix</keyword>
<keyword evidence="6 7" id="KW-0472">Membrane</keyword>
<organism evidence="8 9">
    <name type="scientific">Candidatus Gottesmanbacteria bacterium RIFCSPHIGHO2_01_FULL_47_48</name>
    <dbReference type="NCBI Taxonomy" id="1798381"/>
    <lineage>
        <taxon>Bacteria</taxon>
        <taxon>Candidatus Gottesmaniibacteriota</taxon>
    </lineage>
</organism>
<feature type="transmembrane region" description="Helical" evidence="7">
    <location>
        <begin position="54"/>
        <end position="75"/>
    </location>
</feature>
<protein>
    <recommendedName>
        <fullName evidence="10">Undecaprenyl-phosphate alpha-N-acetylglucosaminyl 1-phosphate transferase</fullName>
    </recommendedName>
</protein>
<sequence length="368" mass="39254">MTATLFKNIALVPLVTATILTFISIPAVVRVARYFGLMDDPAKRPHPAHTESRVIPRAGGLAIFLGFLVTTAIFIPFAKGVAGIVLGGALLVFIGILDDKKDVHPYVRLLVNVAAAGLAVAGGAGVGFITNPLDGSILHFDTIRWSFNFLGPHSILPIADLLAIIWLVWTMNIVGWSTGVDGQMPGFVTISAFTIGLLSFSQISIDNFPAWTGTALAFITAGAYLGFLPWNFYPQRIMPGYGGKALAGYLLGTLAILSSAKVGTAILVLGIPVIDAVYVLVSRILSGKNPTQPTRSHLHHRLLNAGWSKPKVALFYWGVSGILGLIALTVGPKQKFFTILLVAIVILAVILWLKLSTIFLRRPVPGSG</sequence>
<dbReference type="PANTHER" id="PTHR22926:SF3">
    <property type="entry name" value="UNDECAPRENYL-PHOSPHATE ALPHA-N-ACETYLGLUCOSAMINYL 1-PHOSPHATE TRANSFERASE"/>
    <property type="match status" value="1"/>
</dbReference>
<dbReference type="GO" id="GO:0005886">
    <property type="term" value="C:plasma membrane"/>
    <property type="evidence" value="ECO:0007669"/>
    <property type="project" value="UniProtKB-SubCell"/>
</dbReference>
<feature type="transmembrane region" description="Helical" evidence="7">
    <location>
        <begin position="211"/>
        <end position="230"/>
    </location>
</feature>
<evidence type="ECO:0000256" key="2">
    <source>
        <dbReference type="ARBA" id="ARBA00022475"/>
    </source>
</evidence>
<dbReference type="PANTHER" id="PTHR22926">
    <property type="entry name" value="PHOSPHO-N-ACETYLMURAMOYL-PENTAPEPTIDE-TRANSFERASE"/>
    <property type="match status" value="1"/>
</dbReference>
<dbReference type="GO" id="GO:0044038">
    <property type="term" value="P:cell wall macromolecule biosynthetic process"/>
    <property type="evidence" value="ECO:0007669"/>
    <property type="project" value="TreeGrafter"/>
</dbReference>
<dbReference type="GO" id="GO:0009103">
    <property type="term" value="P:lipopolysaccharide biosynthetic process"/>
    <property type="evidence" value="ECO:0007669"/>
    <property type="project" value="TreeGrafter"/>
</dbReference>
<dbReference type="Pfam" id="PF00953">
    <property type="entry name" value="Glycos_transf_4"/>
    <property type="match status" value="1"/>
</dbReference>
<feature type="transmembrane region" description="Helical" evidence="7">
    <location>
        <begin position="186"/>
        <end position="205"/>
    </location>
</feature>
<evidence type="ECO:0000313" key="9">
    <source>
        <dbReference type="Proteomes" id="UP000177871"/>
    </source>
</evidence>
<feature type="transmembrane region" description="Helical" evidence="7">
    <location>
        <begin position="81"/>
        <end position="97"/>
    </location>
</feature>
<gene>
    <name evidence="8" type="ORF">A2721_01220</name>
</gene>
<feature type="transmembrane region" description="Helical" evidence="7">
    <location>
        <begin position="242"/>
        <end position="260"/>
    </location>
</feature>
<dbReference type="STRING" id="1798381.A2721_01220"/>
<name>A0A1F6A4Y3_9BACT</name>
<dbReference type="CDD" id="cd06853">
    <property type="entry name" value="GT_WecA_like"/>
    <property type="match status" value="1"/>
</dbReference>
<dbReference type="AlphaFoldDB" id="A0A1F6A4Y3"/>
<feature type="transmembrane region" description="Helical" evidence="7">
    <location>
        <begin position="150"/>
        <end position="174"/>
    </location>
</feature>
<keyword evidence="3" id="KW-0808">Transferase</keyword>
<reference evidence="8 9" key="1">
    <citation type="journal article" date="2016" name="Nat. Commun.">
        <title>Thousands of microbial genomes shed light on interconnected biogeochemical processes in an aquifer system.</title>
        <authorList>
            <person name="Anantharaman K."/>
            <person name="Brown C.T."/>
            <person name="Hug L.A."/>
            <person name="Sharon I."/>
            <person name="Castelle C.J."/>
            <person name="Probst A.J."/>
            <person name="Thomas B.C."/>
            <person name="Singh A."/>
            <person name="Wilkins M.J."/>
            <person name="Karaoz U."/>
            <person name="Brodie E.L."/>
            <person name="Williams K.H."/>
            <person name="Hubbard S.S."/>
            <person name="Banfield J.F."/>
        </authorList>
    </citation>
    <scope>NUCLEOTIDE SEQUENCE [LARGE SCALE GENOMIC DNA]</scope>
</reference>
<evidence type="ECO:0000256" key="3">
    <source>
        <dbReference type="ARBA" id="ARBA00022679"/>
    </source>
</evidence>
<feature type="transmembrane region" description="Helical" evidence="7">
    <location>
        <begin position="336"/>
        <end position="353"/>
    </location>
</feature>
<evidence type="ECO:0008006" key="10">
    <source>
        <dbReference type="Google" id="ProtNLM"/>
    </source>
</evidence>
<evidence type="ECO:0000256" key="4">
    <source>
        <dbReference type="ARBA" id="ARBA00022692"/>
    </source>
</evidence>
<evidence type="ECO:0000313" key="8">
    <source>
        <dbReference type="EMBL" id="OGG19775.1"/>
    </source>
</evidence>
<proteinExistence type="predicted"/>
<feature type="transmembrane region" description="Helical" evidence="7">
    <location>
        <begin position="109"/>
        <end position="130"/>
    </location>
</feature>
<evidence type="ECO:0000256" key="5">
    <source>
        <dbReference type="ARBA" id="ARBA00022989"/>
    </source>
</evidence>
<accession>A0A1F6A4Y3</accession>
<feature type="transmembrane region" description="Helical" evidence="7">
    <location>
        <begin position="312"/>
        <end position="330"/>
    </location>
</feature>
<keyword evidence="4 7" id="KW-0812">Transmembrane</keyword>
<dbReference type="Proteomes" id="UP000177871">
    <property type="component" value="Unassembled WGS sequence"/>
</dbReference>
<comment type="subcellular location">
    <subcellularLocation>
        <location evidence="1">Cell membrane</location>
        <topology evidence="1">Multi-pass membrane protein</topology>
    </subcellularLocation>
</comment>
<keyword evidence="2" id="KW-1003">Cell membrane</keyword>
<dbReference type="GO" id="GO:0016780">
    <property type="term" value="F:phosphotransferase activity, for other substituted phosphate groups"/>
    <property type="evidence" value="ECO:0007669"/>
    <property type="project" value="InterPro"/>
</dbReference>
<feature type="transmembrane region" description="Helical" evidence="7">
    <location>
        <begin position="12"/>
        <end position="33"/>
    </location>
</feature>